<keyword evidence="1" id="KW-0805">Transcription regulation</keyword>
<dbReference type="PROSITE" id="PS00356">
    <property type="entry name" value="HTH_LACI_1"/>
    <property type="match status" value="1"/>
</dbReference>
<proteinExistence type="predicted"/>
<evidence type="ECO:0000256" key="1">
    <source>
        <dbReference type="ARBA" id="ARBA00023015"/>
    </source>
</evidence>
<keyword evidence="6" id="KW-1185">Reference proteome</keyword>
<keyword evidence="3" id="KW-0804">Transcription</keyword>
<dbReference type="SUPFAM" id="SSF53822">
    <property type="entry name" value="Periplasmic binding protein-like I"/>
    <property type="match status" value="1"/>
</dbReference>
<evidence type="ECO:0000256" key="3">
    <source>
        <dbReference type="ARBA" id="ARBA00023163"/>
    </source>
</evidence>
<accession>A0ABT7MP99</accession>
<name>A0ABT7MP99_9BACL</name>
<dbReference type="Proteomes" id="UP001230807">
    <property type="component" value="Unassembled WGS sequence"/>
</dbReference>
<gene>
    <name evidence="5" type="ORF">QR695_08310</name>
</gene>
<dbReference type="InterPro" id="IPR010982">
    <property type="entry name" value="Lambda_DNA-bd_dom_sf"/>
</dbReference>
<dbReference type="PANTHER" id="PTHR30146">
    <property type="entry name" value="LACI-RELATED TRANSCRIPTIONAL REPRESSOR"/>
    <property type="match status" value="1"/>
</dbReference>
<protein>
    <submittedName>
        <fullName evidence="5">LacI family DNA-binding transcriptional regulator</fullName>
    </submittedName>
</protein>
<dbReference type="EMBL" id="JASWER010000005">
    <property type="protein sequence ID" value="MDL5377012.1"/>
    <property type="molecule type" value="Genomic_DNA"/>
</dbReference>
<evidence type="ECO:0000313" key="5">
    <source>
        <dbReference type="EMBL" id="MDL5377012.1"/>
    </source>
</evidence>
<reference evidence="5 6" key="1">
    <citation type="submission" date="2023-06" db="EMBL/GenBank/DDBJ databases">
        <title>Influencing factors and mechanism of Cr(VI) reduction by facultative anaerobic Exiguobacterium sp. PY14.</title>
        <authorList>
            <person name="Zou L."/>
        </authorList>
    </citation>
    <scope>NUCLEOTIDE SEQUENCE [LARGE SCALE GENOMIC DNA]</scope>
    <source>
        <strain evidence="5 6">PY14</strain>
    </source>
</reference>
<comment type="caution">
    <text evidence="5">The sequence shown here is derived from an EMBL/GenBank/DDBJ whole genome shotgun (WGS) entry which is preliminary data.</text>
</comment>
<dbReference type="InterPro" id="IPR000843">
    <property type="entry name" value="HTH_LacI"/>
</dbReference>
<dbReference type="RefSeq" id="WP_214715097.1">
    <property type="nucleotide sequence ID" value="NZ_CP183077.1"/>
</dbReference>
<evidence type="ECO:0000256" key="2">
    <source>
        <dbReference type="ARBA" id="ARBA00023125"/>
    </source>
</evidence>
<dbReference type="Gene3D" id="3.40.50.2300">
    <property type="match status" value="2"/>
</dbReference>
<dbReference type="PANTHER" id="PTHR30146:SF105">
    <property type="entry name" value="CATABOLITE CONTROL PROTEIN B"/>
    <property type="match status" value="1"/>
</dbReference>
<dbReference type="GO" id="GO:0003677">
    <property type="term" value="F:DNA binding"/>
    <property type="evidence" value="ECO:0007669"/>
    <property type="project" value="UniProtKB-KW"/>
</dbReference>
<feature type="domain" description="HTH lacI-type" evidence="4">
    <location>
        <begin position="2"/>
        <end position="56"/>
    </location>
</feature>
<organism evidence="5 6">
    <name type="scientific">Exiguobacterium mexicanum</name>
    <dbReference type="NCBI Taxonomy" id="340146"/>
    <lineage>
        <taxon>Bacteria</taxon>
        <taxon>Bacillati</taxon>
        <taxon>Bacillota</taxon>
        <taxon>Bacilli</taxon>
        <taxon>Bacillales</taxon>
        <taxon>Bacillales Family XII. Incertae Sedis</taxon>
        <taxon>Exiguobacterium</taxon>
    </lineage>
</organism>
<evidence type="ECO:0000259" key="4">
    <source>
        <dbReference type="PROSITE" id="PS50932"/>
    </source>
</evidence>
<dbReference type="SUPFAM" id="SSF47413">
    <property type="entry name" value="lambda repressor-like DNA-binding domains"/>
    <property type="match status" value="1"/>
</dbReference>
<dbReference type="SMART" id="SM00354">
    <property type="entry name" value="HTH_LACI"/>
    <property type="match status" value="1"/>
</dbReference>
<dbReference type="InterPro" id="IPR001761">
    <property type="entry name" value="Peripla_BP/Lac1_sug-bd_dom"/>
</dbReference>
<dbReference type="PROSITE" id="PS50932">
    <property type="entry name" value="HTH_LACI_2"/>
    <property type="match status" value="1"/>
</dbReference>
<dbReference type="CDD" id="cd01392">
    <property type="entry name" value="HTH_LacI"/>
    <property type="match status" value="1"/>
</dbReference>
<dbReference type="Pfam" id="PF00532">
    <property type="entry name" value="Peripla_BP_1"/>
    <property type="match status" value="1"/>
</dbReference>
<dbReference type="InterPro" id="IPR028082">
    <property type="entry name" value="Peripla_BP_I"/>
</dbReference>
<sequence length="319" mass="35925">MANIRDIAKYADVSVTTVSRVLNEHPYVSKEKRERVRRAMAELGYLRNQQALTLSTGRTQRFVVVLPYLDHPYYGLFVNGLAKAALQRDYRLVMWQTEYQLDQERQALDLLKHREVDGAILLSHTMSFDEMETYRQFGPITVATVGAPQTISSVHVDHYTAFVAGLRVLMQAGYNEIGIVLSRQDSPSSIARQQAYFDEVELARERWVWTGYLTSEDGIGLADAFLRQQERPRALFFSSDYVALGFLGELRRRGVSIPDEVAILGFDGHPIGQAFGLSTMHSPNEDIGRTLFDVTFDEMNGAASVTNSLTVTYLPGTTL</sequence>
<keyword evidence="2 5" id="KW-0238">DNA-binding</keyword>
<dbReference type="Pfam" id="PF00356">
    <property type="entry name" value="LacI"/>
    <property type="match status" value="1"/>
</dbReference>
<evidence type="ECO:0000313" key="6">
    <source>
        <dbReference type="Proteomes" id="UP001230807"/>
    </source>
</evidence>
<dbReference type="Gene3D" id="1.10.260.40">
    <property type="entry name" value="lambda repressor-like DNA-binding domains"/>
    <property type="match status" value="1"/>
</dbReference>